<dbReference type="InterPro" id="IPR050294">
    <property type="entry name" value="RnfB_subfamily"/>
</dbReference>
<comment type="function">
    <text evidence="9">Ferredoxins are iron-sulfur proteins that transfer electrons in a wide variety of metabolic reactions.</text>
</comment>
<evidence type="ECO:0000256" key="1">
    <source>
        <dbReference type="ARBA" id="ARBA00001927"/>
    </source>
</evidence>
<accession>A0A2Z4FQ08</accession>
<dbReference type="Gene3D" id="3.30.70.20">
    <property type="match status" value="1"/>
</dbReference>
<protein>
    <recommendedName>
        <fullName evidence="9">Ferredoxin</fullName>
    </recommendedName>
</protein>
<comment type="cofactor">
    <cofactor evidence="1">
        <name>[3Fe-4S] cluster</name>
        <dbReference type="ChEBI" id="CHEBI:21137"/>
    </cofactor>
</comment>
<dbReference type="GO" id="GO:0051539">
    <property type="term" value="F:4 iron, 4 sulfur cluster binding"/>
    <property type="evidence" value="ECO:0007669"/>
    <property type="project" value="UniProtKB-UniRule"/>
</dbReference>
<comment type="cofactor">
    <cofactor evidence="2 9">
        <name>[4Fe-4S] cluster</name>
        <dbReference type="ChEBI" id="CHEBI:49883"/>
    </cofactor>
</comment>
<evidence type="ECO:0000256" key="6">
    <source>
        <dbReference type="ARBA" id="ARBA00022982"/>
    </source>
</evidence>
<dbReference type="PRINTS" id="PR00354">
    <property type="entry name" value="7FE8SFRDOXIN"/>
</dbReference>
<keyword evidence="4 9" id="KW-0004">4Fe-4S</keyword>
<dbReference type="RefSeq" id="WP_111336322.1">
    <property type="nucleotide sequence ID" value="NZ_CP030032.1"/>
</dbReference>
<dbReference type="GO" id="GO:0009055">
    <property type="term" value="F:electron transfer activity"/>
    <property type="evidence" value="ECO:0007669"/>
    <property type="project" value="UniProtKB-UniRule"/>
</dbReference>
<proteinExistence type="predicted"/>
<dbReference type="InterPro" id="IPR000813">
    <property type="entry name" value="7Fe_ferredoxin"/>
</dbReference>
<evidence type="ECO:0000256" key="9">
    <source>
        <dbReference type="RuleBase" id="RU365098"/>
    </source>
</evidence>
<evidence type="ECO:0000256" key="3">
    <source>
        <dbReference type="ARBA" id="ARBA00022448"/>
    </source>
</evidence>
<dbReference type="Pfam" id="PF00037">
    <property type="entry name" value="Fer4"/>
    <property type="match status" value="1"/>
</dbReference>
<dbReference type="PROSITE" id="PS51379">
    <property type="entry name" value="4FE4S_FER_2"/>
    <property type="match status" value="2"/>
</dbReference>
<keyword evidence="11" id="KW-1185">Reference proteome</keyword>
<dbReference type="OrthoDB" id="9803397at2"/>
<gene>
    <name evidence="10" type="ORF">DN745_15880</name>
</gene>
<evidence type="ECO:0000313" key="11">
    <source>
        <dbReference type="Proteomes" id="UP000249799"/>
    </source>
</evidence>
<dbReference type="InterPro" id="IPR017896">
    <property type="entry name" value="4Fe4S_Fe-S-bd"/>
</dbReference>
<keyword evidence="3 9" id="KW-0813">Transport</keyword>
<dbReference type="PANTHER" id="PTHR42859">
    <property type="entry name" value="OXIDOREDUCTASE"/>
    <property type="match status" value="1"/>
</dbReference>
<keyword evidence="6 9" id="KW-0249">Electron transport</keyword>
<evidence type="ECO:0000256" key="4">
    <source>
        <dbReference type="ARBA" id="ARBA00022485"/>
    </source>
</evidence>
<reference evidence="10 11" key="1">
    <citation type="submission" date="2018-06" db="EMBL/GenBank/DDBJ databases">
        <title>Lujinxingia sediminis gen. nov. sp. nov., a new facultative anaerobic member of the class Deltaproteobacteria, and proposal of Lujinxingaceae fam. nov.</title>
        <authorList>
            <person name="Guo L.-Y."/>
            <person name="Li C.-M."/>
            <person name="Wang S."/>
            <person name="Du Z.-J."/>
        </authorList>
    </citation>
    <scope>NUCLEOTIDE SEQUENCE [LARGE SCALE GENOMIC DNA]</scope>
    <source>
        <strain evidence="10 11">FA350</strain>
    </source>
</reference>
<dbReference type="PANTHER" id="PTHR42859:SF2">
    <property type="entry name" value="FERREDOXIN"/>
    <property type="match status" value="1"/>
</dbReference>
<evidence type="ECO:0000313" key="10">
    <source>
        <dbReference type="EMBL" id="AWV90714.1"/>
    </source>
</evidence>
<keyword evidence="8 9" id="KW-0411">Iron-sulfur</keyword>
<dbReference type="Proteomes" id="UP000249799">
    <property type="component" value="Chromosome"/>
</dbReference>
<evidence type="ECO:0000256" key="5">
    <source>
        <dbReference type="ARBA" id="ARBA00022723"/>
    </source>
</evidence>
<dbReference type="AlphaFoldDB" id="A0A2Z4FQ08"/>
<dbReference type="KEGG" id="bsed:DN745_15880"/>
<evidence type="ECO:0000256" key="7">
    <source>
        <dbReference type="ARBA" id="ARBA00023004"/>
    </source>
</evidence>
<dbReference type="PROSITE" id="PS00198">
    <property type="entry name" value="4FE4S_FER_1"/>
    <property type="match status" value="1"/>
</dbReference>
<dbReference type="InterPro" id="IPR017900">
    <property type="entry name" value="4Fe4S_Fe_S_CS"/>
</dbReference>
<dbReference type="EMBL" id="CP030032">
    <property type="protein sequence ID" value="AWV90714.1"/>
    <property type="molecule type" value="Genomic_DNA"/>
</dbReference>
<organism evidence="10 11">
    <name type="scientific">Bradymonas sediminis</name>
    <dbReference type="NCBI Taxonomy" id="1548548"/>
    <lineage>
        <taxon>Bacteria</taxon>
        <taxon>Deltaproteobacteria</taxon>
        <taxon>Bradymonadales</taxon>
        <taxon>Bradymonadaceae</taxon>
        <taxon>Bradymonas</taxon>
    </lineage>
</organism>
<evidence type="ECO:0000256" key="2">
    <source>
        <dbReference type="ARBA" id="ARBA00001966"/>
    </source>
</evidence>
<name>A0A2Z4FQ08_9DELT</name>
<dbReference type="GO" id="GO:0046872">
    <property type="term" value="F:metal ion binding"/>
    <property type="evidence" value="ECO:0007669"/>
    <property type="project" value="UniProtKB-UniRule"/>
</dbReference>
<dbReference type="SUPFAM" id="SSF54862">
    <property type="entry name" value="4Fe-4S ferredoxins"/>
    <property type="match status" value="1"/>
</dbReference>
<keyword evidence="7 9" id="KW-0408">Iron</keyword>
<keyword evidence="5 9" id="KW-0479">Metal-binding</keyword>
<evidence type="ECO:0000256" key="8">
    <source>
        <dbReference type="ARBA" id="ARBA00023014"/>
    </source>
</evidence>
<sequence>MAFVITQPCLGCLDASCVEVCPVDCIHGLLPVDEIRQIQLDGDEARLANMQLFIDPQICIDCGACEPECPVEAIFEEFDVPEEWEEYIELNAKFFES</sequence>